<protein>
    <recommendedName>
        <fullName evidence="4">Ribonuclease G</fullName>
    </recommendedName>
</protein>
<dbReference type="PROSITE" id="PS50126">
    <property type="entry name" value="S1"/>
    <property type="match status" value="1"/>
</dbReference>
<evidence type="ECO:0000259" key="16">
    <source>
        <dbReference type="PROSITE" id="PS50126"/>
    </source>
</evidence>
<dbReference type="PANTHER" id="PTHR30001:SF0">
    <property type="entry name" value="RIBONUCLEASE G"/>
    <property type="match status" value="1"/>
</dbReference>
<dbReference type="GO" id="GO:0019843">
    <property type="term" value="F:rRNA binding"/>
    <property type="evidence" value="ECO:0007669"/>
    <property type="project" value="UniProtKB-KW"/>
</dbReference>
<evidence type="ECO:0000256" key="5">
    <source>
        <dbReference type="ARBA" id="ARBA00022490"/>
    </source>
</evidence>
<dbReference type="EMBL" id="WNJL01000014">
    <property type="protein sequence ID" value="NDU41693.1"/>
    <property type="molecule type" value="Genomic_DNA"/>
</dbReference>
<organism evidence="17">
    <name type="scientific">Acidithiobacillus ferrianus</name>
    <dbReference type="NCBI Taxonomy" id="2678518"/>
    <lineage>
        <taxon>Bacteria</taxon>
        <taxon>Pseudomonadati</taxon>
        <taxon>Pseudomonadota</taxon>
        <taxon>Acidithiobacillia</taxon>
        <taxon>Acidithiobacillales</taxon>
        <taxon>Acidithiobacillaceae</taxon>
        <taxon>Acidithiobacillus</taxon>
    </lineage>
</organism>
<dbReference type="InterPro" id="IPR012340">
    <property type="entry name" value="NA-bd_OB-fold"/>
</dbReference>
<keyword evidence="7" id="KW-0820">tRNA-binding</keyword>
<dbReference type="GO" id="GO:0008033">
    <property type="term" value="P:tRNA processing"/>
    <property type="evidence" value="ECO:0007669"/>
    <property type="project" value="UniProtKB-KW"/>
</dbReference>
<evidence type="ECO:0000256" key="15">
    <source>
        <dbReference type="ARBA" id="ARBA00022884"/>
    </source>
</evidence>
<accession>A0A845U458</accession>
<keyword evidence="9" id="KW-0540">Nuclease</keyword>
<dbReference type="CDD" id="cd04453">
    <property type="entry name" value="S1_RNase_E"/>
    <property type="match status" value="1"/>
</dbReference>
<name>A0A845U458_9PROT</name>
<evidence type="ECO:0000256" key="3">
    <source>
        <dbReference type="ARBA" id="ARBA00005663"/>
    </source>
</evidence>
<dbReference type="InterPro" id="IPR019307">
    <property type="entry name" value="RNA-bd_AU-1/RNase_E/G"/>
</dbReference>
<evidence type="ECO:0000256" key="12">
    <source>
        <dbReference type="ARBA" id="ARBA00022759"/>
    </source>
</evidence>
<dbReference type="Pfam" id="PF00575">
    <property type="entry name" value="S1"/>
    <property type="match status" value="1"/>
</dbReference>
<dbReference type="InterPro" id="IPR048583">
    <property type="entry name" value="RNase_E_G_thioredoxin-like"/>
</dbReference>
<evidence type="ECO:0000256" key="4">
    <source>
        <dbReference type="ARBA" id="ARBA00017719"/>
    </source>
</evidence>
<gene>
    <name evidence="17" type="ORF">GL267_03225</name>
</gene>
<comment type="similarity">
    <text evidence="3">Belongs to the RNase E/G family. RNase G subfamily.</text>
</comment>
<keyword evidence="11" id="KW-0699">rRNA-binding</keyword>
<evidence type="ECO:0000313" key="17">
    <source>
        <dbReference type="EMBL" id="NDU41693.1"/>
    </source>
</evidence>
<dbReference type="Gene3D" id="2.40.50.140">
    <property type="entry name" value="Nucleic acid-binding proteins"/>
    <property type="match status" value="1"/>
</dbReference>
<evidence type="ECO:0000256" key="13">
    <source>
        <dbReference type="ARBA" id="ARBA00022801"/>
    </source>
</evidence>
<keyword evidence="10" id="KW-0479">Metal-binding</keyword>
<keyword evidence="8" id="KW-0819">tRNA processing</keyword>
<dbReference type="RefSeq" id="WP_163096500.1">
    <property type="nucleotide sequence ID" value="NZ_CP127523.1"/>
</dbReference>
<keyword evidence="6" id="KW-0698">rRNA processing</keyword>
<dbReference type="Pfam" id="PF10150">
    <property type="entry name" value="RNase_E_G"/>
    <property type="match status" value="1"/>
</dbReference>
<evidence type="ECO:0000256" key="1">
    <source>
        <dbReference type="ARBA" id="ARBA00001946"/>
    </source>
</evidence>
<dbReference type="GO" id="GO:0000049">
    <property type="term" value="F:tRNA binding"/>
    <property type="evidence" value="ECO:0007669"/>
    <property type="project" value="UniProtKB-KW"/>
</dbReference>
<dbReference type="PANTHER" id="PTHR30001">
    <property type="entry name" value="RIBONUCLEASE"/>
    <property type="match status" value="1"/>
</dbReference>
<sequence>MSEELLINVTPQEIRVALVDNGVLQELQVERSGHRGLVGNIYKGIVRRVLPGMQAAFVDIGLERTAFLHAADIQEDHEEAQGETDIETRPGHHEIRNVCALLHEGQEVVVQVIKDPLGSKGARLSTRITLPGRYLVYMPYVPRIGVSTRIESPEERTRLKERLKSVIPPEEAGGYIIRTLAEGVDEADFAGDIDFLRRLWQSIRARLEHTSAPGEIHRDLNLAMRMMRDVMSDDIQRVRIDSRETVDAALAFCAGVTPEVAERIEHYSGERPLFDLYNVEEEIERALQSRVTLKSGAYLIIDQTEALTTVDVNTGGFVGRRNQEETILKTNLEAAAAIARQMRLRNIGGMIIIDFIDMEEEEHKRRVQRALEKAIQSDRTRCSLTQISALGLVEMTRKRTRESLRQALCEPCPYCHGRGFMKTAETICYEILREIVRETRAYPAERFVVLASPQVMEKLLDEESTSLAALEEFIGRPIKVQAEAAYTQEQYDIILM</sequence>
<keyword evidence="14" id="KW-0460">Magnesium</keyword>
<comment type="caution">
    <text evidence="17">The sequence shown here is derived from an EMBL/GenBank/DDBJ whole genome shotgun (WGS) entry which is preliminary data.</text>
</comment>
<dbReference type="GO" id="GO:0006364">
    <property type="term" value="P:rRNA processing"/>
    <property type="evidence" value="ECO:0007669"/>
    <property type="project" value="UniProtKB-KW"/>
</dbReference>
<evidence type="ECO:0000256" key="9">
    <source>
        <dbReference type="ARBA" id="ARBA00022722"/>
    </source>
</evidence>
<evidence type="ECO:0000256" key="6">
    <source>
        <dbReference type="ARBA" id="ARBA00022552"/>
    </source>
</evidence>
<dbReference type="GO" id="GO:0046872">
    <property type="term" value="F:metal ion binding"/>
    <property type="evidence" value="ECO:0007669"/>
    <property type="project" value="UniProtKB-KW"/>
</dbReference>
<evidence type="ECO:0000256" key="8">
    <source>
        <dbReference type="ARBA" id="ARBA00022694"/>
    </source>
</evidence>
<keyword evidence="13 17" id="KW-0378">Hydrolase</keyword>
<dbReference type="Pfam" id="PF20833">
    <property type="entry name" value="RNase_E_G_Thio"/>
    <property type="match status" value="1"/>
</dbReference>
<dbReference type="SMART" id="SM00316">
    <property type="entry name" value="S1"/>
    <property type="match status" value="1"/>
</dbReference>
<dbReference type="NCBIfam" id="TIGR00757">
    <property type="entry name" value="RNaseEG"/>
    <property type="match status" value="1"/>
</dbReference>
<evidence type="ECO:0000256" key="10">
    <source>
        <dbReference type="ARBA" id="ARBA00022723"/>
    </source>
</evidence>
<evidence type="ECO:0000256" key="2">
    <source>
        <dbReference type="ARBA" id="ARBA00004496"/>
    </source>
</evidence>
<keyword evidence="12" id="KW-0255">Endonuclease</keyword>
<comment type="subcellular location">
    <subcellularLocation>
        <location evidence="2">Cytoplasm</location>
    </subcellularLocation>
</comment>
<reference evidence="17" key="1">
    <citation type="submission" date="2019-11" db="EMBL/GenBank/DDBJ databases">
        <title>Acidithiobacillus ferrianus sp. nov.: a facultatively anaerobic and extremely acidophilic chemolithoautotroph.</title>
        <authorList>
            <person name="Norris P.R."/>
            <person name="Falagan C."/>
            <person name="Moya-Beltran A."/>
            <person name="Castro M."/>
            <person name="Quatrini R."/>
            <person name="Johnson D.B."/>
        </authorList>
    </citation>
    <scope>NUCLEOTIDE SEQUENCE [LARGE SCALE GENOMIC DNA]</scope>
    <source>
        <strain evidence="17">MG</strain>
    </source>
</reference>
<dbReference type="NCBIfam" id="NF008689">
    <property type="entry name" value="PRK11712.1"/>
    <property type="match status" value="1"/>
</dbReference>
<dbReference type="GO" id="GO:0004519">
    <property type="term" value="F:endonuclease activity"/>
    <property type="evidence" value="ECO:0007669"/>
    <property type="project" value="UniProtKB-KW"/>
</dbReference>
<dbReference type="InterPro" id="IPR004659">
    <property type="entry name" value="RNase_E/G"/>
</dbReference>
<dbReference type="AlphaFoldDB" id="A0A845U458"/>
<dbReference type="Gene3D" id="3.40.1260.20">
    <property type="entry name" value="Ribonuclease E, catalytic domain"/>
    <property type="match status" value="1"/>
</dbReference>
<evidence type="ECO:0000256" key="11">
    <source>
        <dbReference type="ARBA" id="ARBA00022730"/>
    </source>
</evidence>
<proteinExistence type="inferred from homology"/>
<dbReference type="GO" id="GO:0016787">
    <property type="term" value="F:hydrolase activity"/>
    <property type="evidence" value="ECO:0007669"/>
    <property type="project" value="UniProtKB-KW"/>
</dbReference>
<dbReference type="GO" id="GO:0005737">
    <property type="term" value="C:cytoplasm"/>
    <property type="evidence" value="ECO:0007669"/>
    <property type="project" value="UniProtKB-SubCell"/>
</dbReference>
<evidence type="ECO:0000256" key="7">
    <source>
        <dbReference type="ARBA" id="ARBA00022555"/>
    </source>
</evidence>
<dbReference type="SUPFAM" id="SSF50249">
    <property type="entry name" value="Nucleic acid-binding proteins"/>
    <property type="match status" value="1"/>
</dbReference>
<keyword evidence="5" id="KW-0963">Cytoplasm</keyword>
<evidence type="ECO:0000256" key="14">
    <source>
        <dbReference type="ARBA" id="ARBA00022842"/>
    </source>
</evidence>
<dbReference type="InterPro" id="IPR003029">
    <property type="entry name" value="S1_domain"/>
</dbReference>
<dbReference type="GO" id="GO:0004540">
    <property type="term" value="F:RNA nuclease activity"/>
    <property type="evidence" value="ECO:0007669"/>
    <property type="project" value="InterPro"/>
</dbReference>
<keyword evidence="15" id="KW-0694">RNA-binding</keyword>
<feature type="domain" description="S1 motif" evidence="16">
    <location>
        <begin position="39"/>
        <end position="127"/>
    </location>
</feature>
<comment type="cofactor">
    <cofactor evidence="1">
        <name>Mg(2+)</name>
        <dbReference type="ChEBI" id="CHEBI:18420"/>
    </cofactor>
</comment>